<dbReference type="Gene3D" id="1.25.40.10">
    <property type="entry name" value="Tetratricopeptide repeat domain"/>
    <property type="match status" value="2"/>
</dbReference>
<dbReference type="AlphaFoldDB" id="A0AA42N0Z2"/>
<accession>A0AA42N0Z2</accession>
<protein>
    <submittedName>
        <fullName evidence="2">Sel1 repeat family protein</fullName>
    </submittedName>
</protein>
<dbReference type="Proteomes" id="UP001158730">
    <property type="component" value="Unassembled WGS sequence"/>
</dbReference>
<evidence type="ECO:0000313" key="2">
    <source>
        <dbReference type="EMBL" id="MDH1054427.1"/>
    </source>
</evidence>
<dbReference type="InterPro" id="IPR011990">
    <property type="entry name" value="TPR-like_helical_dom_sf"/>
</dbReference>
<dbReference type="EMBL" id="JAOBYN010000004">
    <property type="protein sequence ID" value="MDH1054427.1"/>
    <property type="molecule type" value="Genomic_DNA"/>
</dbReference>
<evidence type="ECO:0000256" key="1">
    <source>
        <dbReference type="SAM" id="SignalP"/>
    </source>
</evidence>
<dbReference type="RefSeq" id="WP_280053379.1">
    <property type="nucleotide sequence ID" value="NZ_JAOBYN010000004.1"/>
</dbReference>
<dbReference type="InterPro" id="IPR053301">
    <property type="entry name" value="F-box_motif"/>
</dbReference>
<keyword evidence="1" id="KW-0732">Signal</keyword>
<evidence type="ECO:0000313" key="3">
    <source>
        <dbReference type="Proteomes" id="UP001158730"/>
    </source>
</evidence>
<gene>
    <name evidence="2" type="ORF">N5C05_06590</name>
</gene>
<feature type="signal peptide" evidence="1">
    <location>
        <begin position="1"/>
        <end position="35"/>
    </location>
</feature>
<dbReference type="PANTHER" id="PTHR45088">
    <property type="entry name" value="OSJNBA0022H21.17 PROTEIN"/>
    <property type="match status" value="1"/>
</dbReference>
<dbReference type="PANTHER" id="PTHR45088:SF1">
    <property type="entry name" value="OS04G0476000 PROTEIN"/>
    <property type="match status" value="1"/>
</dbReference>
<dbReference type="SUPFAM" id="SSF81901">
    <property type="entry name" value="HCP-like"/>
    <property type="match status" value="1"/>
</dbReference>
<comment type="caution">
    <text evidence="2">The sequence shown here is derived from an EMBL/GenBank/DDBJ whole genome shotgun (WGS) entry which is preliminary data.</text>
</comment>
<reference evidence="2" key="1">
    <citation type="submission" date="2022-09" db="EMBL/GenBank/DDBJ databases">
        <title>Intensive care unit water sources are persistently colonized with multi-drug resistant bacteria and are the site of extensive horizontal gene transfer of antibiotic resistance genes.</title>
        <authorList>
            <person name="Diorio-Toth L."/>
        </authorList>
    </citation>
    <scope>NUCLEOTIDE SEQUENCE</scope>
    <source>
        <strain evidence="2">GD03990</strain>
    </source>
</reference>
<sequence length="338" mass="38148">MENKSAPFFRIMTARAALLKTLATFIALISAQIQATQLTPDQINAKEKGIELYNQHKDPEQELRIAAQAGDKEAQYYLAEDLRRTSRYMTAEAYSWYTAAAEQGDLYAMRRLSSMEDDLCIAMGNCPKGKKSAEDWHQQLLSTATPLAESGNNAAMYLLYKATDEIEWLEKSAATGNAHAQFWLALRYTEGKKFFLFPWERHEAIDNLFRKSAEGGDPKGISEHYGSLLKEKKIEPARYWLKKGAETGYTVPFFEYAYFLSDPNNPLNLPVDLVASYGLMSLLLELDGGGDMLPLAKDELPRIAAQMTPEQIKQAEAFAKEWKATHPPLSYFPEKLGF</sequence>
<proteinExistence type="predicted"/>
<organism evidence="2 3">
    <name type="scientific">Aquipseudomonas alcaligenes</name>
    <name type="common">Pseudomonas alcaligenes</name>
    <dbReference type="NCBI Taxonomy" id="43263"/>
    <lineage>
        <taxon>Bacteria</taxon>
        <taxon>Pseudomonadati</taxon>
        <taxon>Pseudomonadota</taxon>
        <taxon>Gammaproteobacteria</taxon>
        <taxon>Pseudomonadales</taxon>
        <taxon>Pseudomonadaceae</taxon>
        <taxon>Aquipseudomonas</taxon>
    </lineage>
</organism>
<name>A0AA42N0Z2_AQUAC</name>
<feature type="chain" id="PRO_5041211880" evidence="1">
    <location>
        <begin position="36"/>
        <end position="338"/>
    </location>
</feature>